<accession>A0A2M9C9W0</accession>
<proteinExistence type="predicted"/>
<reference evidence="1 2" key="1">
    <citation type="submission" date="2017-11" db="EMBL/GenBank/DDBJ databases">
        <title>Genomic Encyclopedia of Archaeal and Bacterial Type Strains, Phase II (KMG-II): From Individual Species to Whole Genera.</title>
        <authorList>
            <person name="Goeker M."/>
        </authorList>
    </citation>
    <scope>NUCLEOTIDE SEQUENCE [LARGE SCALE GENOMIC DNA]</scope>
    <source>
        <strain evidence="1 2">DSM 27617</strain>
    </source>
</reference>
<dbReference type="EMBL" id="PGFD01000001">
    <property type="protein sequence ID" value="PJJ67636.1"/>
    <property type="molecule type" value="Genomic_DNA"/>
</dbReference>
<comment type="caution">
    <text evidence="1">The sequence shown here is derived from an EMBL/GenBank/DDBJ whole genome shotgun (WGS) entry which is preliminary data.</text>
</comment>
<organism evidence="1 2">
    <name type="scientific">Chryseobacterium geocarposphaerae</name>
    <dbReference type="NCBI Taxonomy" id="1416776"/>
    <lineage>
        <taxon>Bacteria</taxon>
        <taxon>Pseudomonadati</taxon>
        <taxon>Bacteroidota</taxon>
        <taxon>Flavobacteriia</taxon>
        <taxon>Flavobacteriales</taxon>
        <taxon>Weeksellaceae</taxon>
        <taxon>Chryseobacterium group</taxon>
        <taxon>Chryseobacterium</taxon>
    </lineage>
</organism>
<evidence type="ECO:0000313" key="1">
    <source>
        <dbReference type="EMBL" id="PJJ67636.1"/>
    </source>
</evidence>
<name>A0A2M9C9W0_9FLAO</name>
<dbReference type="Proteomes" id="UP000228740">
    <property type="component" value="Unassembled WGS sequence"/>
</dbReference>
<dbReference type="AlphaFoldDB" id="A0A2M9C9W0"/>
<protein>
    <submittedName>
        <fullName evidence="1">Uncharacterized protein</fullName>
    </submittedName>
</protein>
<gene>
    <name evidence="1" type="ORF">CLV73_1653</name>
</gene>
<dbReference type="OrthoDB" id="767755at2"/>
<keyword evidence="2" id="KW-1185">Reference proteome</keyword>
<evidence type="ECO:0000313" key="2">
    <source>
        <dbReference type="Proteomes" id="UP000228740"/>
    </source>
</evidence>
<sequence length="397" mass="47135">MIKKITIFLAVLLLNKFQSQSPENSENSFMVILKSQLIAGVSGEKNETDYPTYKFTLKDLEATESIIAKELDDNGYKKPSTEEFINKINMIFKRIIAPKSESKYLQVNFEDKCSKDLKLYKNSNSIDVNPYSTYIFKNGRFISDLYSIPEIMDYTKNPELFRFEKDAENNNHIKDVKIYYWKDIADLKNIRKQNIQRIVARNMYLFNNNKTYIIWLLSHDKNFIKLLVKNFGYDDEPKFNEMIINEYVQSKDKYKIGELIFAKNCNKELEIHDRILQSLTEIYQKSSNPKDLFGLMDFCSKLLETDEYNNYSEKEKIKMVAYLANTYDLLFKKNHRNQEGWDPRWNILGAYFEDDSRSRVKWSQMKEEMQKNNYYNLPNLKEVINYAEEFDSVGAPD</sequence>
<dbReference type="RefSeq" id="WP_100376330.1">
    <property type="nucleotide sequence ID" value="NZ_PGFD01000001.1"/>
</dbReference>